<dbReference type="Proteomes" id="UP000325291">
    <property type="component" value="Unassembled WGS sequence"/>
</dbReference>
<proteinExistence type="predicted"/>
<dbReference type="Pfam" id="PF13517">
    <property type="entry name" value="FG-GAP_3"/>
    <property type="match status" value="1"/>
</dbReference>
<keyword evidence="1" id="KW-0732">Signal</keyword>
<protein>
    <submittedName>
        <fullName evidence="2">VCBS repeat-containing protein</fullName>
    </submittedName>
</protein>
<dbReference type="InterPro" id="IPR013517">
    <property type="entry name" value="FG-GAP"/>
</dbReference>
<sequence length="236" mass="25761">MVLALVAHAVMAEPGMIREARYAEPTTRYAHGVLGDDVEWGALELIVGPCAGCLRTETGKVTIRLPETRVFEDLAPRLVDLEGDGRPEVIVVESDMSHGARLAVYDGTGLIAATPFIGRANRWLAPVGAADFDGDGVREIAYIDRPHLAKVLRIWSFDRDDGLRHMADVPGLTNHRIGWDYISGGIRDCGQGPEIVTADADWSRVMVTRFDGKGFASRALGPYRDEDDVSRAMACE</sequence>
<evidence type="ECO:0000313" key="3">
    <source>
        <dbReference type="Proteomes" id="UP000325291"/>
    </source>
</evidence>
<dbReference type="AlphaFoldDB" id="A0A5A9ZG55"/>
<dbReference type="InterPro" id="IPR028994">
    <property type="entry name" value="Integrin_alpha_N"/>
</dbReference>
<name>A0A5A9ZG55_9RHOB</name>
<gene>
    <name evidence="2" type="ORF">FLO80_09905</name>
</gene>
<organism evidence="2 3">
    <name type="scientific">Aquicoccus porphyridii</name>
    <dbReference type="NCBI Taxonomy" id="1852029"/>
    <lineage>
        <taxon>Bacteria</taxon>
        <taxon>Pseudomonadati</taxon>
        <taxon>Pseudomonadota</taxon>
        <taxon>Alphaproteobacteria</taxon>
        <taxon>Rhodobacterales</taxon>
        <taxon>Paracoccaceae</taxon>
        <taxon>Aquicoccus</taxon>
    </lineage>
</organism>
<comment type="caution">
    <text evidence="2">The sequence shown here is derived from an EMBL/GenBank/DDBJ whole genome shotgun (WGS) entry which is preliminary data.</text>
</comment>
<accession>A0A5A9ZG55</accession>
<keyword evidence="3" id="KW-1185">Reference proteome</keyword>
<evidence type="ECO:0000256" key="1">
    <source>
        <dbReference type="ARBA" id="ARBA00022729"/>
    </source>
</evidence>
<reference evidence="2 3" key="1">
    <citation type="submission" date="2019-07" db="EMBL/GenBank/DDBJ databases">
        <title>Aquicoccus porphyridii gen. nov., sp. nov., isolated from a small marine red alga, Porphyridium marinum.</title>
        <authorList>
            <person name="Liu L."/>
        </authorList>
    </citation>
    <scope>NUCLEOTIDE SEQUENCE [LARGE SCALE GENOMIC DNA]</scope>
    <source>
        <strain evidence="2 3">L1 8-17</strain>
    </source>
</reference>
<dbReference type="EMBL" id="VINQ01000006">
    <property type="protein sequence ID" value="KAA0916164.1"/>
    <property type="molecule type" value="Genomic_DNA"/>
</dbReference>
<dbReference type="SUPFAM" id="SSF69318">
    <property type="entry name" value="Integrin alpha N-terminal domain"/>
    <property type="match status" value="1"/>
</dbReference>
<evidence type="ECO:0000313" key="2">
    <source>
        <dbReference type="EMBL" id="KAA0916164.1"/>
    </source>
</evidence>